<organism evidence="2 3">
    <name type="scientific">Microvirga aerophila</name>
    <dbReference type="NCBI Taxonomy" id="670291"/>
    <lineage>
        <taxon>Bacteria</taxon>
        <taxon>Pseudomonadati</taxon>
        <taxon>Pseudomonadota</taxon>
        <taxon>Alphaproteobacteria</taxon>
        <taxon>Hyphomicrobiales</taxon>
        <taxon>Methylobacteriaceae</taxon>
        <taxon>Microvirga</taxon>
    </lineage>
</organism>
<dbReference type="EMBL" id="BJYU01000218">
    <property type="protein sequence ID" value="GEO18622.1"/>
    <property type="molecule type" value="Genomic_DNA"/>
</dbReference>
<name>A0A512C329_9HYPH</name>
<feature type="region of interest" description="Disordered" evidence="1">
    <location>
        <begin position="167"/>
        <end position="211"/>
    </location>
</feature>
<protein>
    <submittedName>
        <fullName evidence="2">Uncharacterized protein</fullName>
    </submittedName>
</protein>
<dbReference type="AlphaFoldDB" id="A0A512C329"/>
<proteinExistence type="predicted"/>
<gene>
    <name evidence="2" type="ORF">MAE02_63180</name>
</gene>
<evidence type="ECO:0000313" key="3">
    <source>
        <dbReference type="Proteomes" id="UP000321085"/>
    </source>
</evidence>
<accession>A0A512C329</accession>
<feature type="compositionally biased region" description="Polar residues" evidence="1">
    <location>
        <begin position="173"/>
        <end position="191"/>
    </location>
</feature>
<evidence type="ECO:0000256" key="1">
    <source>
        <dbReference type="SAM" id="MobiDB-lite"/>
    </source>
</evidence>
<sequence>MCGAMSLIYIPPGHVWLIEMAVAVAHLCYPERWGQNKLMPNEKEFWDGIVTGRYKSEGIRYILEDRYRDVDWSVLSPQTCRYYAYDQALQVLQVFLAEGAIQAKFVDDDNQGAIDHIRGESFRTEDGKTILVRGYAFLADSPEKRRYIFVNENDVIRMLRKMGALRFDPDGPSTKQNSEANPHSAEPSSFPTAKGPQSYEATGKVRESAGRKTTAVKLAVDALWPAGIPRGLAVKERDRQIRKWAEQNGHSIPTSRTISRFIKQ</sequence>
<comment type="caution">
    <text evidence="2">The sequence shown here is derived from an EMBL/GenBank/DDBJ whole genome shotgun (WGS) entry which is preliminary data.</text>
</comment>
<evidence type="ECO:0000313" key="2">
    <source>
        <dbReference type="EMBL" id="GEO18622.1"/>
    </source>
</evidence>
<keyword evidence="3" id="KW-1185">Reference proteome</keyword>
<reference evidence="2 3" key="1">
    <citation type="submission" date="2019-07" db="EMBL/GenBank/DDBJ databases">
        <title>Whole genome shotgun sequence of Microvirga aerophila NBRC 106136.</title>
        <authorList>
            <person name="Hosoyama A."/>
            <person name="Uohara A."/>
            <person name="Ohji S."/>
            <person name="Ichikawa N."/>
        </authorList>
    </citation>
    <scope>NUCLEOTIDE SEQUENCE [LARGE SCALE GENOMIC DNA]</scope>
    <source>
        <strain evidence="2 3">NBRC 106136</strain>
    </source>
</reference>
<dbReference type="Proteomes" id="UP000321085">
    <property type="component" value="Unassembled WGS sequence"/>
</dbReference>